<evidence type="ECO:0000259" key="4">
    <source>
        <dbReference type="SMART" id="SM00093"/>
    </source>
</evidence>
<gene>
    <name evidence="5" type="ORF">URODEC1_LOCUS46579</name>
</gene>
<dbReference type="Gene3D" id="2.30.39.10">
    <property type="entry name" value="Alpha-1-antitrypsin, domain 1"/>
    <property type="match status" value="1"/>
</dbReference>
<sequence length="545" mass="57649">MSSPPRRDGRPETGVDGWTRVATRASSLGNDDGADNLNLVSFGATPPEPWFAFAPPHPWAPALHRHAQHAPLLAPPPDRPVPWGAPVFANPFDDPCLALNVPWRPPGEVPFGGYVVGGTAATKPGGGGGEPDVLFLGGGVRPVPTVAVSESGRDAESGVPCLPLARQVGLRAAGGGAAGGGEARNFLFSPLSFHAALALVAAGARGETRRELLDFLGSASLDELHRARATALLPTLRDDVAPQTSFACGVWVDQNRALTPEFMDTAASRYAAVAEPADFFSEPELARRRVNAFVSDTTKGRITDVLPPGSVGSSTVLVLANALYFKGKWARPFDPPSRTFPAPFHLPGGGTVAAPFMTTSLFREQLVAVFPGFKALKLPYKSDGARQSAAFYMLLLLPDGEALEIGDLYDKAVSTPGFIRKHTPAEEVPVGRFMVPKFKFTFEFEATEDMKKLGVTRAFGGGDFSGMVAGGNGLSISGVYHKATVEVDELGTVAAAATAVCMMQCARRPRPPVDFVADRPFLFAIVEERSGVVMFLGHVVNPLAE</sequence>
<reference evidence="5" key="1">
    <citation type="submission" date="2024-10" db="EMBL/GenBank/DDBJ databases">
        <authorList>
            <person name="Ryan C."/>
        </authorList>
    </citation>
    <scope>NUCLEOTIDE SEQUENCE [LARGE SCALE GENOMIC DNA]</scope>
</reference>
<dbReference type="InterPro" id="IPR042185">
    <property type="entry name" value="Serpin_sf_2"/>
</dbReference>
<dbReference type="SUPFAM" id="SSF56574">
    <property type="entry name" value="Serpins"/>
    <property type="match status" value="1"/>
</dbReference>
<dbReference type="Pfam" id="PF00079">
    <property type="entry name" value="Serpin"/>
    <property type="match status" value="1"/>
</dbReference>
<dbReference type="Gene3D" id="3.30.497.10">
    <property type="entry name" value="Antithrombin, subunit I, domain 2"/>
    <property type="match status" value="1"/>
</dbReference>
<evidence type="ECO:0000313" key="6">
    <source>
        <dbReference type="Proteomes" id="UP001497457"/>
    </source>
</evidence>
<feature type="region of interest" description="Disordered" evidence="3">
    <location>
        <begin position="1"/>
        <end position="34"/>
    </location>
</feature>
<evidence type="ECO:0000256" key="2">
    <source>
        <dbReference type="RuleBase" id="RU000411"/>
    </source>
</evidence>
<dbReference type="InterPro" id="IPR042178">
    <property type="entry name" value="Serpin_sf_1"/>
</dbReference>
<name>A0ABC8ZMZ3_9POAL</name>
<dbReference type="PANTHER" id="PTHR11461">
    <property type="entry name" value="SERINE PROTEASE INHIBITOR, SERPIN"/>
    <property type="match status" value="1"/>
</dbReference>
<dbReference type="InterPro" id="IPR000215">
    <property type="entry name" value="Serpin_fam"/>
</dbReference>
<protein>
    <recommendedName>
        <fullName evidence="4">Serpin domain-containing protein</fullName>
    </recommendedName>
</protein>
<evidence type="ECO:0000256" key="1">
    <source>
        <dbReference type="ARBA" id="ARBA00009500"/>
    </source>
</evidence>
<dbReference type="PANTHER" id="PTHR11461:SF203">
    <property type="entry name" value="SERPIN-Z12-RELATED"/>
    <property type="match status" value="1"/>
</dbReference>
<dbReference type="InterPro" id="IPR036186">
    <property type="entry name" value="Serpin_sf"/>
</dbReference>
<dbReference type="SMART" id="SM00093">
    <property type="entry name" value="SERPIN"/>
    <property type="match status" value="1"/>
</dbReference>
<dbReference type="EMBL" id="OZ075129">
    <property type="protein sequence ID" value="CAL4964275.1"/>
    <property type="molecule type" value="Genomic_DNA"/>
</dbReference>
<feature type="compositionally biased region" description="Basic and acidic residues" evidence="3">
    <location>
        <begin position="1"/>
        <end position="13"/>
    </location>
</feature>
<dbReference type="Proteomes" id="UP001497457">
    <property type="component" value="Chromosome 19rd"/>
</dbReference>
<dbReference type="PROSITE" id="PS00284">
    <property type="entry name" value="SERPIN"/>
    <property type="match status" value="1"/>
</dbReference>
<feature type="domain" description="Serpin" evidence="4">
    <location>
        <begin position="162"/>
        <end position="542"/>
    </location>
</feature>
<dbReference type="AlphaFoldDB" id="A0ABC8ZMZ3"/>
<comment type="similarity">
    <text evidence="1 2">Belongs to the serpin family.</text>
</comment>
<dbReference type="InterPro" id="IPR023795">
    <property type="entry name" value="Serpin_CS"/>
</dbReference>
<dbReference type="CDD" id="cd02043">
    <property type="entry name" value="serpinP_plants"/>
    <property type="match status" value="1"/>
</dbReference>
<proteinExistence type="inferred from homology"/>
<keyword evidence="6" id="KW-1185">Reference proteome</keyword>
<organism evidence="5 6">
    <name type="scientific">Urochloa decumbens</name>
    <dbReference type="NCBI Taxonomy" id="240449"/>
    <lineage>
        <taxon>Eukaryota</taxon>
        <taxon>Viridiplantae</taxon>
        <taxon>Streptophyta</taxon>
        <taxon>Embryophyta</taxon>
        <taxon>Tracheophyta</taxon>
        <taxon>Spermatophyta</taxon>
        <taxon>Magnoliopsida</taxon>
        <taxon>Liliopsida</taxon>
        <taxon>Poales</taxon>
        <taxon>Poaceae</taxon>
        <taxon>PACMAD clade</taxon>
        <taxon>Panicoideae</taxon>
        <taxon>Panicodae</taxon>
        <taxon>Paniceae</taxon>
        <taxon>Melinidinae</taxon>
        <taxon>Urochloa</taxon>
    </lineage>
</organism>
<dbReference type="InterPro" id="IPR023796">
    <property type="entry name" value="Serpin_dom"/>
</dbReference>
<evidence type="ECO:0000256" key="3">
    <source>
        <dbReference type="SAM" id="MobiDB-lite"/>
    </source>
</evidence>
<evidence type="ECO:0000313" key="5">
    <source>
        <dbReference type="EMBL" id="CAL4964275.1"/>
    </source>
</evidence>
<accession>A0ABC8ZMZ3</accession>